<dbReference type="OrthoDB" id="4164516at2"/>
<sequence length="231" mass="25755">MQETNQSSAVKMTDVSLLDRVRDLVLGGEYEPGDLVPEQTLAEQFGVSRTPVREVLKQLQNEGLVEIRPRVGTFVRHPSQREIVELFQLKEALEGLAAGLLAQRGAVPELQSLEENLVASDRAALDGDSQRYAELVHEFHWTIVRGSDNQKLLEHYQRLMNQLAYHRIVTRTVADPARLINSNSEHHKVVDAIRNKNAVNAEFSMRQHVNASSQAALVSRGDEGSSDDVTG</sequence>
<dbReference type="Proteomes" id="UP000270616">
    <property type="component" value="Unassembled WGS sequence"/>
</dbReference>
<evidence type="ECO:0000256" key="3">
    <source>
        <dbReference type="ARBA" id="ARBA00023163"/>
    </source>
</evidence>
<dbReference type="SMART" id="SM00895">
    <property type="entry name" value="FCD"/>
    <property type="match status" value="1"/>
</dbReference>
<organism evidence="5 6">
    <name type="scientific">Kocuria soli</name>
    <dbReference type="NCBI Taxonomy" id="2485125"/>
    <lineage>
        <taxon>Bacteria</taxon>
        <taxon>Bacillati</taxon>
        <taxon>Actinomycetota</taxon>
        <taxon>Actinomycetes</taxon>
        <taxon>Micrococcales</taxon>
        <taxon>Micrococcaceae</taxon>
        <taxon>Kocuria</taxon>
    </lineage>
</organism>
<keyword evidence="3" id="KW-0804">Transcription</keyword>
<dbReference type="Pfam" id="PF00392">
    <property type="entry name" value="GntR"/>
    <property type="match status" value="1"/>
</dbReference>
<dbReference type="Gene3D" id="1.20.120.530">
    <property type="entry name" value="GntR ligand-binding domain-like"/>
    <property type="match status" value="1"/>
</dbReference>
<dbReference type="EMBL" id="RKMF01000003">
    <property type="protein sequence ID" value="ROZ64263.1"/>
    <property type="molecule type" value="Genomic_DNA"/>
</dbReference>
<dbReference type="PANTHER" id="PTHR43537:SF5">
    <property type="entry name" value="UXU OPERON TRANSCRIPTIONAL REGULATOR"/>
    <property type="match status" value="1"/>
</dbReference>
<comment type="caution">
    <text evidence="5">The sequence shown here is derived from an EMBL/GenBank/DDBJ whole genome shotgun (WGS) entry which is preliminary data.</text>
</comment>
<dbReference type="InterPro" id="IPR000524">
    <property type="entry name" value="Tscrpt_reg_HTH_GntR"/>
</dbReference>
<dbReference type="SUPFAM" id="SSF46785">
    <property type="entry name" value="Winged helix' DNA-binding domain"/>
    <property type="match status" value="1"/>
</dbReference>
<evidence type="ECO:0000256" key="1">
    <source>
        <dbReference type="ARBA" id="ARBA00023015"/>
    </source>
</evidence>
<dbReference type="RefSeq" id="WP_123824359.1">
    <property type="nucleotide sequence ID" value="NZ_RKMF01000003.1"/>
</dbReference>
<dbReference type="PRINTS" id="PR00035">
    <property type="entry name" value="HTHGNTR"/>
</dbReference>
<dbReference type="GO" id="GO:0003700">
    <property type="term" value="F:DNA-binding transcription factor activity"/>
    <property type="evidence" value="ECO:0007669"/>
    <property type="project" value="InterPro"/>
</dbReference>
<keyword evidence="2" id="KW-0238">DNA-binding</keyword>
<dbReference type="PANTHER" id="PTHR43537">
    <property type="entry name" value="TRANSCRIPTIONAL REGULATOR, GNTR FAMILY"/>
    <property type="match status" value="1"/>
</dbReference>
<dbReference type="Gene3D" id="1.10.10.10">
    <property type="entry name" value="Winged helix-like DNA-binding domain superfamily/Winged helix DNA-binding domain"/>
    <property type="match status" value="1"/>
</dbReference>
<dbReference type="InterPro" id="IPR011711">
    <property type="entry name" value="GntR_C"/>
</dbReference>
<accession>A0A3N3ZS32</accession>
<keyword evidence="6" id="KW-1185">Reference proteome</keyword>
<dbReference type="PROSITE" id="PS50949">
    <property type="entry name" value="HTH_GNTR"/>
    <property type="match status" value="1"/>
</dbReference>
<name>A0A3N3ZS32_9MICC</name>
<dbReference type="Pfam" id="PF07729">
    <property type="entry name" value="FCD"/>
    <property type="match status" value="1"/>
</dbReference>
<evidence type="ECO:0000256" key="2">
    <source>
        <dbReference type="ARBA" id="ARBA00023125"/>
    </source>
</evidence>
<evidence type="ECO:0000313" key="6">
    <source>
        <dbReference type="Proteomes" id="UP000270616"/>
    </source>
</evidence>
<dbReference type="GO" id="GO:0003677">
    <property type="term" value="F:DNA binding"/>
    <property type="evidence" value="ECO:0007669"/>
    <property type="project" value="UniProtKB-KW"/>
</dbReference>
<dbReference type="CDD" id="cd07377">
    <property type="entry name" value="WHTH_GntR"/>
    <property type="match status" value="1"/>
</dbReference>
<evidence type="ECO:0000259" key="4">
    <source>
        <dbReference type="PROSITE" id="PS50949"/>
    </source>
</evidence>
<dbReference type="InterPro" id="IPR008920">
    <property type="entry name" value="TF_FadR/GntR_C"/>
</dbReference>
<dbReference type="InterPro" id="IPR036388">
    <property type="entry name" value="WH-like_DNA-bd_sf"/>
</dbReference>
<keyword evidence="1" id="KW-0805">Transcription regulation</keyword>
<dbReference type="SUPFAM" id="SSF48008">
    <property type="entry name" value="GntR ligand-binding domain-like"/>
    <property type="match status" value="1"/>
</dbReference>
<gene>
    <name evidence="5" type="ORF">EDL96_03095</name>
</gene>
<protein>
    <submittedName>
        <fullName evidence="5">GntR family transcriptional regulator</fullName>
    </submittedName>
</protein>
<dbReference type="InterPro" id="IPR036390">
    <property type="entry name" value="WH_DNA-bd_sf"/>
</dbReference>
<proteinExistence type="predicted"/>
<feature type="domain" description="HTH gntR-type" evidence="4">
    <location>
        <begin position="11"/>
        <end position="78"/>
    </location>
</feature>
<dbReference type="AlphaFoldDB" id="A0A3N3ZS32"/>
<evidence type="ECO:0000313" key="5">
    <source>
        <dbReference type="EMBL" id="ROZ64263.1"/>
    </source>
</evidence>
<reference evidence="5 6" key="1">
    <citation type="submission" date="2018-10" db="EMBL/GenBank/DDBJ databases">
        <title>Kocuria sp. M5W7-7, whole genome shotgun sequence.</title>
        <authorList>
            <person name="Tuo L."/>
        </authorList>
    </citation>
    <scope>NUCLEOTIDE SEQUENCE [LARGE SCALE GENOMIC DNA]</scope>
    <source>
        <strain evidence="5 6">M5W7-7</strain>
    </source>
</reference>
<dbReference type="SMART" id="SM00345">
    <property type="entry name" value="HTH_GNTR"/>
    <property type="match status" value="1"/>
</dbReference>